<dbReference type="Proteomes" id="UP001291309">
    <property type="component" value="Unassembled WGS sequence"/>
</dbReference>
<dbReference type="Pfam" id="PF14534">
    <property type="entry name" value="DUF4440"/>
    <property type="match status" value="1"/>
</dbReference>
<gene>
    <name evidence="3" type="ORF">SYV04_35380</name>
</gene>
<dbReference type="InterPro" id="IPR027843">
    <property type="entry name" value="DUF4440"/>
</dbReference>
<accession>A0ABU5HE41</accession>
<dbReference type="RefSeq" id="WP_321550429.1">
    <property type="nucleotide sequence ID" value="NZ_JAXIVS010000015.1"/>
</dbReference>
<protein>
    <submittedName>
        <fullName evidence="3">Nuclear transport factor 2 family protein</fullName>
    </submittedName>
</protein>
<feature type="chain" id="PRO_5047376770" evidence="1">
    <location>
        <begin position="19"/>
        <end position="187"/>
    </location>
</feature>
<sequence>MTRLLPVVPLLISGVTCATTTPGEAAAPPGAAAIRLHPGAEPPSPELVAQLEELDLKLFDAVFGCRLDTLASLIAEDFEFVHDKWGQTADSGPAFVESVRQGCEKQKTGENFTARRELVPGTMTVHVLKGYGAMQMGTHRFFALQPGRPDRLTETGKFIDLWKKQQDGSWKLARVISYDHRLAQAGD</sequence>
<feature type="signal peptide" evidence="1">
    <location>
        <begin position="1"/>
        <end position="18"/>
    </location>
</feature>
<keyword evidence="4" id="KW-1185">Reference proteome</keyword>
<dbReference type="InterPro" id="IPR032710">
    <property type="entry name" value="NTF2-like_dom_sf"/>
</dbReference>
<reference evidence="3 4" key="1">
    <citation type="submission" date="2023-12" db="EMBL/GenBank/DDBJ databases">
        <title>the genome sequence of Hyalangium sp. s54d21.</title>
        <authorList>
            <person name="Zhang X."/>
        </authorList>
    </citation>
    <scope>NUCLEOTIDE SEQUENCE [LARGE SCALE GENOMIC DNA]</scope>
    <source>
        <strain evidence="4">s54d21</strain>
    </source>
</reference>
<name>A0ABU5HE41_9BACT</name>
<dbReference type="SUPFAM" id="SSF54427">
    <property type="entry name" value="NTF2-like"/>
    <property type="match status" value="1"/>
</dbReference>
<organism evidence="3 4">
    <name type="scientific">Hyalangium rubrum</name>
    <dbReference type="NCBI Taxonomy" id="3103134"/>
    <lineage>
        <taxon>Bacteria</taxon>
        <taxon>Pseudomonadati</taxon>
        <taxon>Myxococcota</taxon>
        <taxon>Myxococcia</taxon>
        <taxon>Myxococcales</taxon>
        <taxon>Cystobacterineae</taxon>
        <taxon>Archangiaceae</taxon>
        <taxon>Hyalangium</taxon>
    </lineage>
</organism>
<dbReference type="Gene3D" id="3.10.450.50">
    <property type="match status" value="1"/>
</dbReference>
<evidence type="ECO:0000259" key="2">
    <source>
        <dbReference type="Pfam" id="PF14534"/>
    </source>
</evidence>
<evidence type="ECO:0000313" key="4">
    <source>
        <dbReference type="Proteomes" id="UP001291309"/>
    </source>
</evidence>
<evidence type="ECO:0000256" key="1">
    <source>
        <dbReference type="SAM" id="SignalP"/>
    </source>
</evidence>
<dbReference type="EMBL" id="JAXIVS010000015">
    <property type="protein sequence ID" value="MDY7231723.1"/>
    <property type="molecule type" value="Genomic_DNA"/>
</dbReference>
<proteinExistence type="predicted"/>
<feature type="domain" description="DUF4440" evidence="2">
    <location>
        <begin position="52"/>
        <end position="172"/>
    </location>
</feature>
<keyword evidence="1" id="KW-0732">Signal</keyword>
<evidence type="ECO:0000313" key="3">
    <source>
        <dbReference type="EMBL" id="MDY7231723.1"/>
    </source>
</evidence>
<comment type="caution">
    <text evidence="3">The sequence shown here is derived from an EMBL/GenBank/DDBJ whole genome shotgun (WGS) entry which is preliminary data.</text>
</comment>